<evidence type="ECO:0000256" key="2">
    <source>
        <dbReference type="ARBA" id="ARBA00023002"/>
    </source>
</evidence>
<name>A0A167CEQ6_COLIC</name>
<feature type="domain" description="NmrA-like" evidence="3">
    <location>
        <begin position="26"/>
        <end position="266"/>
    </location>
</feature>
<dbReference type="EMBL" id="LFIW01001383">
    <property type="protein sequence ID" value="KZL82490.1"/>
    <property type="molecule type" value="Genomic_DNA"/>
</dbReference>
<reference evidence="4 5" key="1">
    <citation type="submission" date="2015-06" db="EMBL/GenBank/DDBJ databases">
        <title>Survival trade-offs in plant roots during colonization by closely related pathogenic and mutualistic fungi.</title>
        <authorList>
            <person name="Hacquard S."/>
            <person name="Kracher B."/>
            <person name="Hiruma K."/>
            <person name="Weinman A."/>
            <person name="Muench P."/>
            <person name="Garrido Oter R."/>
            <person name="Ver Loren van Themaat E."/>
            <person name="Dallerey J.-F."/>
            <person name="Damm U."/>
            <person name="Henrissat B."/>
            <person name="Lespinet O."/>
            <person name="Thon M."/>
            <person name="Kemen E."/>
            <person name="McHardy A.C."/>
            <person name="Schulze-Lefert P."/>
            <person name="O'Connell R.J."/>
        </authorList>
    </citation>
    <scope>NUCLEOTIDE SEQUENCE [LARGE SCALE GENOMIC DNA]</scope>
    <source>
        <strain evidence="4 5">MAFF 238704</strain>
    </source>
</reference>
<evidence type="ECO:0000313" key="5">
    <source>
        <dbReference type="Proteomes" id="UP000076584"/>
    </source>
</evidence>
<gene>
    <name evidence="4" type="ORF">CI238_03165</name>
</gene>
<protein>
    <recommendedName>
        <fullName evidence="3">NmrA-like domain-containing protein</fullName>
    </recommendedName>
</protein>
<keyword evidence="1" id="KW-0521">NADP</keyword>
<dbReference type="InterPro" id="IPR045312">
    <property type="entry name" value="PCBER-like"/>
</dbReference>
<dbReference type="PANTHER" id="PTHR47706">
    <property type="entry name" value="NMRA-LIKE FAMILY PROTEIN"/>
    <property type="match status" value="1"/>
</dbReference>
<keyword evidence="2" id="KW-0560">Oxidoreductase</keyword>
<dbReference type="InterPro" id="IPR051609">
    <property type="entry name" value="NmrA/Isoflavone_reductase-like"/>
</dbReference>
<dbReference type="CDD" id="cd05259">
    <property type="entry name" value="PCBER_SDR_a"/>
    <property type="match status" value="1"/>
</dbReference>
<dbReference type="Proteomes" id="UP000076584">
    <property type="component" value="Unassembled WGS sequence"/>
</dbReference>
<evidence type="ECO:0000313" key="4">
    <source>
        <dbReference type="EMBL" id="KZL82490.1"/>
    </source>
</evidence>
<proteinExistence type="predicted"/>
<dbReference type="SUPFAM" id="SSF51735">
    <property type="entry name" value="NAD(P)-binding Rossmann-fold domains"/>
    <property type="match status" value="1"/>
</dbReference>
<dbReference type="InterPro" id="IPR008030">
    <property type="entry name" value="NmrA-like"/>
</dbReference>
<comment type="caution">
    <text evidence="4">The sequence shown here is derived from an EMBL/GenBank/DDBJ whole genome shotgun (WGS) entry which is preliminary data.</text>
</comment>
<sequence length="332" mass="36180">LNQPNTEQFAVPKPQSLTTMSSPIRKVAIIGATGQMGSEISRALLQSGFAVTAIQRSESNKATPEGSRSIKLDIDDVNALTSAFQGHDAVISAAPDPIVLEKQQPWIEAAIAAGVKRIFPSEYSTNVDSSLAESLPIVAGKVRTRRYLVEQISKAGGKSSWTSINNGPFFEAVLGFGGLGPDFRTKTARYHNGGDNLIGTTRPSDVADTIAKVLRDDKGLYKEAENKSVYIHSAAVSEKQLTKLAEKVTGITFAVENYDVEELYQDAKNKLDKGDTSAMMNFYYQMMYGKGYGGSESFQEMSWNERVGLRTLSEQELEYAIKEAAIKNGINE</sequence>
<feature type="non-terminal residue" evidence="4">
    <location>
        <position position="1"/>
    </location>
</feature>
<organism evidence="4 5">
    <name type="scientific">Colletotrichum incanum</name>
    <name type="common">Soybean anthracnose fungus</name>
    <dbReference type="NCBI Taxonomy" id="1573173"/>
    <lineage>
        <taxon>Eukaryota</taxon>
        <taxon>Fungi</taxon>
        <taxon>Dikarya</taxon>
        <taxon>Ascomycota</taxon>
        <taxon>Pezizomycotina</taxon>
        <taxon>Sordariomycetes</taxon>
        <taxon>Hypocreomycetidae</taxon>
        <taxon>Glomerellales</taxon>
        <taxon>Glomerellaceae</taxon>
        <taxon>Colletotrichum</taxon>
        <taxon>Colletotrichum spaethianum species complex</taxon>
    </lineage>
</organism>
<accession>A0A167CEQ6</accession>
<dbReference type="Pfam" id="PF05368">
    <property type="entry name" value="NmrA"/>
    <property type="match status" value="1"/>
</dbReference>
<dbReference type="PANTHER" id="PTHR47706:SF1">
    <property type="entry name" value="CIPA-LIKE, PUTATIVE (AFU_ORTHOLOGUE AFUA_1G12460)-RELATED"/>
    <property type="match status" value="1"/>
</dbReference>
<dbReference type="AlphaFoldDB" id="A0A167CEQ6"/>
<dbReference type="InterPro" id="IPR036291">
    <property type="entry name" value="NAD(P)-bd_dom_sf"/>
</dbReference>
<evidence type="ECO:0000256" key="1">
    <source>
        <dbReference type="ARBA" id="ARBA00022857"/>
    </source>
</evidence>
<dbReference type="GO" id="GO:0016491">
    <property type="term" value="F:oxidoreductase activity"/>
    <property type="evidence" value="ECO:0007669"/>
    <property type="project" value="UniProtKB-KW"/>
</dbReference>
<dbReference type="Gene3D" id="3.40.50.720">
    <property type="entry name" value="NAD(P)-binding Rossmann-like Domain"/>
    <property type="match status" value="1"/>
</dbReference>
<keyword evidence="5" id="KW-1185">Reference proteome</keyword>
<evidence type="ECO:0000259" key="3">
    <source>
        <dbReference type="Pfam" id="PF05368"/>
    </source>
</evidence>